<organism evidence="1 2">
    <name type="scientific">Dentiscutata erythropus</name>
    <dbReference type="NCBI Taxonomy" id="1348616"/>
    <lineage>
        <taxon>Eukaryota</taxon>
        <taxon>Fungi</taxon>
        <taxon>Fungi incertae sedis</taxon>
        <taxon>Mucoromycota</taxon>
        <taxon>Glomeromycotina</taxon>
        <taxon>Glomeromycetes</taxon>
        <taxon>Diversisporales</taxon>
        <taxon>Gigasporaceae</taxon>
        <taxon>Dentiscutata</taxon>
    </lineage>
</organism>
<protein>
    <submittedName>
        <fullName evidence="1">13955_t:CDS:1</fullName>
    </submittedName>
</protein>
<evidence type="ECO:0000313" key="2">
    <source>
        <dbReference type="Proteomes" id="UP000789405"/>
    </source>
</evidence>
<keyword evidence="2" id="KW-1185">Reference proteome</keyword>
<name>A0A9N8VSP8_9GLOM</name>
<reference evidence="1" key="1">
    <citation type="submission" date="2021-06" db="EMBL/GenBank/DDBJ databases">
        <authorList>
            <person name="Kallberg Y."/>
            <person name="Tangrot J."/>
            <person name="Rosling A."/>
        </authorList>
    </citation>
    <scope>NUCLEOTIDE SEQUENCE</scope>
    <source>
        <strain evidence="1">MA453B</strain>
    </source>
</reference>
<dbReference type="Proteomes" id="UP000789405">
    <property type="component" value="Unassembled WGS sequence"/>
</dbReference>
<evidence type="ECO:0000313" key="1">
    <source>
        <dbReference type="EMBL" id="CAG8458636.1"/>
    </source>
</evidence>
<comment type="caution">
    <text evidence="1">The sequence shown here is derived from an EMBL/GenBank/DDBJ whole genome shotgun (WGS) entry which is preliminary data.</text>
</comment>
<accession>A0A9N8VSP8</accession>
<dbReference type="AlphaFoldDB" id="A0A9N8VSP8"/>
<proteinExistence type="predicted"/>
<dbReference type="EMBL" id="CAJVPY010000219">
    <property type="protein sequence ID" value="CAG8458636.1"/>
    <property type="molecule type" value="Genomic_DNA"/>
</dbReference>
<gene>
    <name evidence="1" type="ORF">DERYTH_LOCUS895</name>
</gene>
<sequence length="57" mass="6623">MHSKNATSGNEASKAEQKYAFLWKHFTEKMSQLSMNYLGLHFCQLGGWDYVNFESKC</sequence>